<organism evidence="2 3">
    <name type="scientific">Salmonirosea aquatica</name>
    <dbReference type="NCBI Taxonomy" id="2654236"/>
    <lineage>
        <taxon>Bacteria</taxon>
        <taxon>Pseudomonadati</taxon>
        <taxon>Bacteroidota</taxon>
        <taxon>Cytophagia</taxon>
        <taxon>Cytophagales</taxon>
        <taxon>Spirosomataceae</taxon>
        <taxon>Salmonirosea</taxon>
    </lineage>
</organism>
<dbReference type="EMBL" id="WHLY01000002">
    <property type="protein sequence ID" value="MPR34221.1"/>
    <property type="molecule type" value="Genomic_DNA"/>
</dbReference>
<protein>
    <submittedName>
        <fullName evidence="2">Uncharacterized protein</fullName>
    </submittedName>
</protein>
<accession>A0A7C9BG32</accession>
<evidence type="ECO:0000256" key="1">
    <source>
        <dbReference type="SAM" id="SignalP"/>
    </source>
</evidence>
<feature type="signal peptide" evidence="1">
    <location>
        <begin position="1"/>
        <end position="18"/>
    </location>
</feature>
<keyword evidence="1" id="KW-0732">Signal</keyword>
<name>A0A7C9BG32_9BACT</name>
<dbReference type="AlphaFoldDB" id="A0A7C9BG32"/>
<evidence type="ECO:0000313" key="3">
    <source>
        <dbReference type="Proteomes" id="UP000479293"/>
    </source>
</evidence>
<reference evidence="2 3" key="1">
    <citation type="submission" date="2019-10" db="EMBL/GenBank/DDBJ databases">
        <title>Draft Genome Sequence of Cytophagaceae sp. SJW1-29.</title>
        <authorList>
            <person name="Choi A."/>
        </authorList>
    </citation>
    <scope>NUCLEOTIDE SEQUENCE [LARGE SCALE GENOMIC DNA]</scope>
    <source>
        <strain evidence="2 3">SJW1-29</strain>
    </source>
</reference>
<dbReference type="RefSeq" id="WP_152760243.1">
    <property type="nucleotide sequence ID" value="NZ_WHLY01000002.1"/>
</dbReference>
<sequence>MKTIAAYILLLASLPLLSCSKPTSPGETEPATGVALRREVSQYGITWTFDKPARTGQFITGDWWVVGPVRIVKITPEPGPVQSDNSVINLNRWNDTSLKPDNSLRNGSMIVLKAGYTQGFDSRSNTFLKKDAISLPLDFVPNRSLVSSISNTSLPVDHFCKELMWDGERKCQVVMKAAAVLTCLTSEPPTDAFRPPYAGTEKPIFRAQDIRWEVLPALTPAGQVPSWEDFERYFQRPWIDHILSWSQQELVPNENQPNYGREYARLVSMASLMVMLDVPRQWKEKLTLELIQRGIDLSGLAKVGGYWNEGGGHSSGRKWPILFASILLNDPTLAQLPETAVFHEDTQTYYGKGWFGQDALWQMIIHHGNRDTYEEKTPDQWQDWDKTSEGYRTCCNAQAWVGTALAARYLKAVQLWNHDAHFDYIERWMREDDPYAAARGTYPRPKAETTTYDPFVTTMWRAYRPQAPAQEMAGNNRKWVLQGKKWGWVSNPKP</sequence>
<dbReference type="Proteomes" id="UP000479293">
    <property type="component" value="Unassembled WGS sequence"/>
</dbReference>
<comment type="caution">
    <text evidence="2">The sequence shown here is derived from an EMBL/GenBank/DDBJ whole genome shotgun (WGS) entry which is preliminary data.</text>
</comment>
<evidence type="ECO:0000313" key="2">
    <source>
        <dbReference type="EMBL" id="MPR34221.1"/>
    </source>
</evidence>
<gene>
    <name evidence="2" type="ORF">GBK04_12850</name>
</gene>
<proteinExistence type="predicted"/>
<feature type="chain" id="PRO_5028946849" evidence="1">
    <location>
        <begin position="19"/>
        <end position="494"/>
    </location>
</feature>
<keyword evidence="3" id="KW-1185">Reference proteome</keyword>